<evidence type="ECO:0000313" key="3">
    <source>
        <dbReference type="Proteomes" id="UP001360560"/>
    </source>
</evidence>
<comment type="caution">
    <text evidence="2">The sequence shown here is derived from an EMBL/GenBank/DDBJ whole genome shotgun (WGS) entry which is preliminary data.</text>
</comment>
<feature type="compositionally biased region" description="Basic residues" evidence="1">
    <location>
        <begin position="247"/>
        <end position="256"/>
    </location>
</feature>
<sequence>MIDANMDSSATIATESSASVPSAAVPSGTNSVTSKDLVDAPIELYKQLSIAELREIKYKAARVLRKKTKGALKEKYQEMQKATEDFEEMMESVDAADLSVDDDLAPGRSQKGVGRHGKGRYFKDMHHQHRDFEAHMGTFGAEEFMPPPPPHPHPVPPHHPFARHGGWHHFGGHAKPPPFGEEFFAGDKSRGFGGGHHHPRGGFPMEFPMEQPAFEDNREVPCFGHHHHRPHHHKPRGPFDFGRFKGRGGHGHHHGFAGHGFYTPPFDPFNSGSESPSEDAPKKERHGPCPPNPLD</sequence>
<dbReference type="RefSeq" id="XP_064854125.1">
    <property type="nucleotide sequence ID" value="XM_064998053.1"/>
</dbReference>
<dbReference type="GeneID" id="90075104"/>
<evidence type="ECO:0000256" key="1">
    <source>
        <dbReference type="SAM" id="MobiDB-lite"/>
    </source>
</evidence>
<gene>
    <name evidence="2" type="ORF">DASC09_044540</name>
</gene>
<feature type="region of interest" description="Disordered" evidence="1">
    <location>
        <begin position="247"/>
        <end position="295"/>
    </location>
</feature>
<proteinExistence type="predicted"/>
<keyword evidence="3" id="KW-1185">Reference proteome</keyword>
<evidence type="ECO:0000313" key="2">
    <source>
        <dbReference type="EMBL" id="GMM37129.1"/>
    </source>
</evidence>
<accession>A0AAV5QQY2</accession>
<dbReference type="Proteomes" id="UP001360560">
    <property type="component" value="Unassembled WGS sequence"/>
</dbReference>
<organism evidence="2 3">
    <name type="scientific">Saccharomycopsis crataegensis</name>
    <dbReference type="NCBI Taxonomy" id="43959"/>
    <lineage>
        <taxon>Eukaryota</taxon>
        <taxon>Fungi</taxon>
        <taxon>Dikarya</taxon>
        <taxon>Ascomycota</taxon>
        <taxon>Saccharomycotina</taxon>
        <taxon>Saccharomycetes</taxon>
        <taxon>Saccharomycopsidaceae</taxon>
        <taxon>Saccharomycopsis</taxon>
    </lineage>
</organism>
<feature type="compositionally biased region" description="Low complexity" evidence="1">
    <location>
        <begin position="8"/>
        <end position="27"/>
    </location>
</feature>
<protein>
    <submittedName>
        <fullName evidence="2">Uncharacterized protein</fullName>
    </submittedName>
</protein>
<name>A0AAV5QQY2_9ASCO</name>
<feature type="region of interest" description="Disordered" evidence="1">
    <location>
        <begin position="1"/>
        <end position="32"/>
    </location>
</feature>
<dbReference type="EMBL" id="BTFZ01000011">
    <property type="protein sequence ID" value="GMM37129.1"/>
    <property type="molecule type" value="Genomic_DNA"/>
</dbReference>
<reference evidence="2 3" key="1">
    <citation type="journal article" date="2023" name="Elife">
        <title>Identification of key yeast species and microbe-microbe interactions impacting larval growth of Drosophila in the wild.</title>
        <authorList>
            <person name="Mure A."/>
            <person name="Sugiura Y."/>
            <person name="Maeda R."/>
            <person name="Honda K."/>
            <person name="Sakurai N."/>
            <person name="Takahashi Y."/>
            <person name="Watada M."/>
            <person name="Katoh T."/>
            <person name="Gotoh A."/>
            <person name="Gotoh Y."/>
            <person name="Taniguchi I."/>
            <person name="Nakamura K."/>
            <person name="Hayashi T."/>
            <person name="Katayama T."/>
            <person name="Uemura T."/>
            <person name="Hattori Y."/>
        </authorList>
    </citation>
    <scope>NUCLEOTIDE SEQUENCE [LARGE SCALE GENOMIC DNA]</scope>
    <source>
        <strain evidence="2 3">SC-9</strain>
    </source>
</reference>
<dbReference type="AlphaFoldDB" id="A0AAV5QQY2"/>